<dbReference type="EMBL" id="JAEVLS010000005">
    <property type="protein sequence ID" value="MBM0107365.1"/>
    <property type="molecule type" value="Genomic_DNA"/>
</dbReference>
<evidence type="ECO:0000313" key="1">
    <source>
        <dbReference type="EMBL" id="MBM0107365.1"/>
    </source>
</evidence>
<name>A0ABS1X2B0_9GAMM</name>
<dbReference type="Proteomes" id="UP000661077">
    <property type="component" value="Unassembled WGS sequence"/>
</dbReference>
<dbReference type="RefSeq" id="WP_203169478.1">
    <property type="nucleotide sequence ID" value="NZ_JAEVLS010000005.1"/>
</dbReference>
<comment type="caution">
    <text evidence="1">The sequence shown here is derived from an EMBL/GenBank/DDBJ whole genome shotgun (WGS) entry which is preliminary data.</text>
</comment>
<protein>
    <recommendedName>
        <fullName evidence="3">Peptidase MA superfamily protein</fullName>
    </recommendedName>
</protein>
<keyword evidence="2" id="KW-1185">Reference proteome</keyword>
<evidence type="ECO:0008006" key="3">
    <source>
        <dbReference type="Google" id="ProtNLM"/>
    </source>
</evidence>
<sequence>MKFLANMFGKKAGAPAVRQTEPAPLEILCEGASQPFAFQEHLYSHEELPILDWQAAVDWSARASNPASALIDCKRGWLLHLRDALGQGYDLRESAHAAVLSTGDERYAAAMLDFIERTRRRIAVTLEGVATFRDDDREILIIFDDPDSYYRYVSHAYPEDGEFAFSSGMFLHAGCPHFVTMRDEHHTVERVITHEMTHASVAHLRIPLWLNEGLAVNAEDRLMGKQPKLFDPPDMRRKHLAFWSRDTIQEFWSGHSFGRPDDGCMLSYDLAQILVEILAGHWPQFRAFATAASYQDGGASAASEHMGIDLGESLAAIFEQASADGWRPDPEKWRGDVAHTPE</sequence>
<evidence type="ECO:0000313" key="2">
    <source>
        <dbReference type="Proteomes" id="UP000661077"/>
    </source>
</evidence>
<gene>
    <name evidence="1" type="ORF">JM946_21715</name>
</gene>
<accession>A0ABS1X2B0</accession>
<organism evidence="1 2">
    <name type="scientific">Steroidobacter gossypii</name>
    <dbReference type="NCBI Taxonomy" id="2805490"/>
    <lineage>
        <taxon>Bacteria</taxon>
        <taxon>Pseudomonadati</taxon>
        <taxon>Pseudomonadota</taxon>
        <taxon>Gammaproteobacteria</taxon>
        <taxon>Steroidobacterales</taxon>
        <taxon>Steroidobacteraceae</taxon>
        <taxon>Steroidobacter</taxon>
    </lineage>
</organism>
<reference evidence="1 2" key="1">
    <citation type="journal article" date="2021" name="Int. J. Syst. Evol. Microbiol.">
        <title>Steroidobacter gossypii sp. nov., isolated from soil of cotton cropping field.</title>
        <authorList>
            <person name="Huang R."/>
            <person name="Yang S."/>
            <person name="Zhen C."/>
            <person name="Liu W."/>
        </authorList>
    </citation>
    <scope>NUCLEOTIDE SEQUENCE [LARGE SCALE GENOMIC DNA]</scope>
    <source>
        <strain evidence="1 2">S1-65</strain>
    </source>
</reference>
<proteinExistence type="predicted"/>